<dbReference type="Pfam" id="PF17643">
    <property type="entry name" value="TssR"/>
    <property type="match status" value="1"/>
</dbReference>
<dbReference type="RefSeq" id="WP_101955909.1">
    <property type="nucleotide sequence ID" value="NZ_JAJHTL010000024.1"/>
</dbReference>
<evidence type="ECO:0000259" key="3">
    <source>
        <dbReference type="Pfam" id="PF20781"/>
    </source>
</evidence>
<dbReference type="InterPro" id="IPR040530">
    <property type="entry name" value="T6SS_TssR-like_N"/>
</dbReference>
<name>A0AAP1RHT8_9FLAO</name>
<evidence type="ECO:0000259" key="4">
    <source>
        <dbReference type="Pfam" id="PF20782"/>
    </source>
</evidence>
<feature type="domain" description="Type VI secretion system TssR-like N-terminal barrel" evidence="1">
    <location>
        <begin position="49"/>
        <end position="155"/>
    </location>
</feature>
<sequence length="801" mass="94182">MKQSYNKNKQTKVFKVLVLSVFLVFSSIFESPLLGQVKKYSKIEKKIRKSYNLEETTNIRKRQKRDRSIYKVYSDSSDNLVYLDAYSQKNGEPQDFLTPYYVLDNKNDFLKVVKATPKLIGKPKGMFSFLFSGKNTFKDAKKAKYVGWIHKDRVLYYSHPKLSEYNYKALRYVIGSHKVSSLYNKAKHVHKDSVYIFKDPFFKEKSSHKLMLDQFVYLYKYSVNKKAALVSNLAHLNSKTDFPRTMGWIPESLLKKIGQQQVYSIVDTDSLTFFDENKKKHEYIDRNEIGGSFMYDTSKHQKQTIVKDSLRALIVPINVWNHSDNKLINVDGEDVLIRKLKEIKNDNKKLNFHFIFDCSTELQKKQLLLMSSLQRIGLFLSTEEKYKGYEVSFSASSYGCGKFYRLPKTTSFLIWVDFLQNIFLDLPADFTPEINTDGISQCFEYATQGLGKESFTNNIIIISGEKRFFKAPQLKEMTQRLGKTSSRIIFYQLESKSDDYHQDYILQAKDILGQVSLSHSNFIRAFIVENTLIKNKNTFKSIPAPDNIYIYDAPDNSTYQGGITFPKINKVLSATSFDITLDSVLSKTIRFNKILTNSLEYHAENLGFLRSKSGDKIKEMILKDTIYFNNLSKLPRNYMFERYYQNKYQNLEDNPKVVLGYLLSKEELKQLVDSYKSLVPLFSKNIIVKRKHRRRLYRLYRKNRLDFNKNLFRKTLRRKDYLADLFFLKTGLPVKNIFLTKTKFKHMKRKRKATHIVFAETMRKLRDKIEILEELQLNKEVKMYKDGSGKEYYFISNNQIL</sequence>
<accession>A0AAP1RHT8</accession>
<protein>
    <submittedName>
        <fullName evidence="5">Uncharacterized protein</fullName>
    </submittedName>
</protein>
<gene>
    <name evidence="5" type="ORF">F7645_11980</name>
</gene>
<evidence type="ECO:0000259" key="1">
    <source>
        <dbReference type="Pfam" id="PF17643"/>
    </source>
</evidence>
<dbReference type="InterPro" id="IPR049360">
    <property type="entry name" value="T6SS_TssR-like_VWA"/>
</dbReference>
<comment type="caution">
    <text evidence="5">The sequence shown here is derived from an EMBL/GenBank/DDBJ whole genome shotgun (WGS) entry which is preliminary data.</text>
</comment>
<keyword evidence="6" id="KW-1185">Reference proteome</keyword>
<proteinExistence type="predicted"/>
<dbReference type="Pfam" id="PF20782">
    <property type="entry name" value="TssR_VWA"/>
    <property type="match status" value="1"/>
</dbReference>
<dbReference type="InterPro" id="IPR049358">
    <property type="entry name" value="T6SS_TssR-like_C"/>
</dbReference>
<feature type="domain" description="Type VI secretion system TssR-like VWA" evidence="4">
    <location>
        <begin position="313"/>
        <end position="600"/>
    </location>
</feature>
<evidence type="ECO:0000313" key="5">
    <source>
        <dbReference type="EMBL" id="MBE7696138.1"/>
    </source>
</evidence>
<feature type="domain" description="Type VI secretion system TssR-like C-terminal" evidence="3">
    <location>
        <begin position="662"/>
        <end position="799"/>
    </location>
</feature>
<dbReference type="Pfam" id="PF20780">
    <property type="entry name" value="TssR_M"/>
    <property type="match status" value="1"/>
</dbReference>
<reference evidence="5 6" key="1">
    <citation type="journal article" date="2020" name="Int. J. Syst. Evol. Microbiol.">
        <title>Tenacibaculum piscium sp. nov., isolated from skin ulcers of sea-farmed fish, and description of Tenacibaculum finnmarkense sp. nov. with subdivision into genomovars finnmarkense and ulcerans.</title>
        <authorList>
            <person name="Olsen A.B."/>
            <person name="Spilsberg B."/>
            <person name="Nilsen H.K."/>
            <person name="Lagesen K."/>
            <person name="Gulla S."/>
            <person name="Avendano-Herrera R."/>
            <person name="Irgang R."/>
            <person name="Duchaud E."/>
            <person name="Colquhoun D.J."/>
        </authorList>
    </citation>
    <scope>NUCLEOTIDE SEQUENCE [LARGE SCALE GENOMIC DNA]</scope>
    <source>
        <strain evidence="5 6">TNO037</strain>
    </source>
</reference>
<dbReference type="InterPro" id="IPR049359">
    <property type="entry name" value="T6SS_TssR-like_dom_2"/>
</dbReference>
<dbReference type="EMBL" id="WXXV01000024">
    <property type="protein sequence ID" value="MBE7696138.1"/>
    <property type="molecule type" value="Genomic_DNA"/>
</dbReference>
<dbReference type="Proteomes" id="UP000806077">
    <property type="component" value="Unassembled WGS sequence"/>
</dbReference>
<dbReference type="Pfam" id="PF20781">
    <property type="entry name" value="TssR_C"/>
    <property type="match status" value="1"/>
</dbReference>
<organism evidence="5 6">
    <name type="scientific">Tenacibaculum finnmarkense genomovar finnmarkense</name>
    <dbReference type="NCBI Taxonomy" id="1458503"/>
    <lineage>
        <taxon>Bacteria</taxon>
        <taxon>Pseudomonadati</taxon>
        <taxon>Bacteroidota</taxon>
        <taxon>Flavobacteriia</taxon>
        <taxon>Flavobacteriales</taxon>
        <taxon>Flavobacteriaceae</taxon>
        <taxon>Tenacibaculum</taxon>
        <taxon>Tenacibaculum finnmarkense</taxon>
    </lineage>
</organism>
<evidence type="ECO:0000313" key="6">
    <source>
        <dbReference type="Proteomes" id="UP000806077"/>
    </source>
</evidence>
<evidence type="ECO:0000259" key="2">
    <source>
        <dbReference type="Pfam" id="PF20780"/>
    </source>
</evidence>
<dbReference type="AlphaFoldDB" id="A0AAP1RHT8"/>
<feature type="domain" description="Type VI secretion system TssR-like second" evidence="2">
    <location>
        <begin position="177"/>
        <end position="255"/>
    </location>
</feature>